<feature type="disulfide bond" evidence="15">
    <location>
        <begin position="596"/>
        <end position="611"/>
    </location>
</feature>
<feature type="disulfide bond" evidence="15">
    <location>
        <begin position="662"/>
        <end position="680"/>
    </location>
</feature>
<dbReference type="FunFam" id="2.120.10.30:FF:000008">
    <property type="entry name" value="Low-density lipoprotein receptor-related protein 4"/>
    <property type="match status" value="1"/>
</dbReference>
<dbReference type="Pfam" id="PF00057">
    <property type="entry name" value="Ldl_recept_a"/>
    <property type="match status" value="11"/>
</dbReference>
<dbReference type="OrthoDB" id="21182at2759"/>
<evidence type="ECO:0000256" key="15">
    <source>
        <dbReference type="PROSITE-ProRule" id="PRU00124"/>
    </source>
</evidence>
<evidence type="ECO:0000313" key="17">
    <source>
        <dbReference type="EMBL" id="CAB4016148.1"/>
    </source>
</evidence>
<evidence type="ECO:0000256" key="4">
    <source>
        <dbReference type="ARBA" id="ARBA00022583"/>
    </source>
</evidence>
<dbReference type="Proteomes" id="UP001152795">
    <property type="component" value="Unassembled WGS sequence"/>
</dbReference>
<evidence type="ECO:0000256" key="3">
    <source>
        <dbReference type="ARBA" id="ARBA00022536"/>
    </source>
</evidence>
<evidence type="ECO:0000256" key="7">
    <source>
        <dbReference type="ARBA" id="ARBA00022737"/>
    </source>
</evidence>
<keyword evidence="6" id="KW-0732">Signal</keyword>
<dbReference type="PROSITE" id="PS51120">
    <property type="entry name" value="LDLRB"/>
    <property type="match status" value="4"/>
</dbReference>
<dbReference type="SMART" id="SM00192">
    <property type="entry name" value="LDLa"/>
    <property type="match status" value="11"/>
</dbReference>
<feature type="disulfide bond" evidence="15">
    <location>
        <begin position="755"/>
        <end position="770"/>
    </location>
</feature>
<dbReference type="EMBL" id="CACRXK020008993">
    <property type="protein sequence ID" value="CAB4016148.1"/>
    <property type="molecule type" value="Genomic_DNA"/>
</dbReference>
<gene>
    <name evidence="17" type="ORF">PACLA_8A051333</name>
</gene>
<dbReference type="Gene3D" id="2.10.25.10">
    <property type="entry name" value="Laminin"/>
    <property type="match status" value="5"/>
</dbReference>
<dbReference type="Pfam" id="PF07645">
    <property type="entry name" value="EGF_CA"/>
    <property type="match status" value="2"/>
</dbReference>
<dbReference type="SUPFAM" id="SSF63825">
    <property type="entry name" value="YWTD domain"/>
    <property type="match status" value="2"/>
</dbReference>
<dbReference type="Gene3D" id="2.120.10.30">
    <property type="entry name" value="TolB, C-terminal domain"/>
    <property type="match status" value="2"/>
</dbReference>
<dbReference type="InterPro" id="IPR002172">
    <property type="entry name" value="LDrepeatLR_classA_rpt"/>
</dbReference>
<feature type="disulfide bond" evidence="14">
    <location>
        <begin position="1241"/>
        <end position="1250"/>
    </location>
</feature>
<dbReference type="SUPFAM" id="SSF57424">
    <property type="entry name" value="LDL receptor-like module"/>
    <property type="match status" value="11"/>
</dbReference>
<dbReference type="PROSITE" id="PS50068">
    <property type="entry name" value="LDLRA_2"/>
    <property type="match status" value="11"/>
</dbReference>
<protein>
    <submittedName>
        <fullName evidence="17">Prolow-density lipo receptor-related 1</fullName>
    </submittedName>
</protein>
<feature type="disulfide bond" evidence="15">
    <location>
        <begin position="674"/>
        <end position="689"/>
    </location>
</feature>
<keyword evidence="3 14" id="KW-0245">EGF-like domain</keyword>
<dbReference type="GO" id="GO:0005509">
    <property type="term" value="F:calcium ion binding"/>
    <property type="evidence" value="ECO:0007669"/>
    <property type="project" value="InterPro"/>
</dbReference>
<evidence type="ECO:0000256" key="13">
    <source>
        <dbReference type="ARBA" id="ARBA00023180"/>
    </source>
</evidence>
<feature type="disulfide bond" evidence="15">
    <location>
        <begin position="636"/>
        <end position="651"/>
    </location>
</feature>
<keyword evidence="18" id="KW-1185">Reference proteome</keyword>
<keyword evidence="2" id="KW-1003">Cell membrane</keyword>
<feature type="disulfide bond" evidence="15">
    <location>
        <begin position="796"/>
        <end position="811"/>
    </location>
</feature>
<evidence type="ECO:0000313" key="18">
    <source>
        <dbReference type="Proteomes" id="UP001152795"/>
    </source>
</evidence>
<dbReference type="SMART" id="SM00181">
    <property type="entry name" value="EGF"/>
    <property type="match status" value="9"/>
</dbReference>
<dbReference type="GO" id="GO:0006897">
    <property type="term" value="P:endocytosis"/>
    <property type="evidence" value="ECO:0007669"/>
    <property type="project" value="UniProtKB-KW"/>
</dbReference>
<feature type="repeat" description="LDL-receptor class B" evidence="16">
    <location>
        <begin position="247"/>
        <end position="289"/>
    </location>
</feature>
<sequence length="1442" mass="160539">MIVETAATKRIVLSITAVKKSMHANKFVRIPKLDHSTNGCTQLCLNTPGSYKCQCGESYKVKKDRRSCKYTGDDHTTAYLLFSDRYDIRVLSLDGKSYNTLLSELINVVAVDFDYKEKRIFWSTNSPKGIKSAKMDGTDIKTIVKLSRFSPDGMAVDWVGRNLYFCEASEAIIYVSKLNGFNLKQLVTTGLKEPRGMAVYPQEGYLFFTDWGMQAIYRMGMNGANVTRLIDEKVVWPNGITIDYITKELFWVDARLDVIEYADINGQNRKIVPQTKVSHPFAVTVFEGQMYWTDWMTKAVHRSDKWSGKHHKIIKNTTNKPMDIQVVHPLRQPTVAPKCPTKNNEACMGLCLLTPDGGYECACPDNHKLASDSRSCLSQCDTEEFACTKNLKCISKRWQCDGEDDCGDGSDEQGCPDRNCPVGQFSCGNGNCTSMFYVCDGDNDCGDMSDERNCTRITCPANKFQCDNDRCVLKDKLCDGVSQCFDGSDEKNCTLSNVCNPEEIQCNTSKLCMPRAAQCNGIQECPDGSDEQPGICKDITCPKGKFQCLRKCVDPSRVCDGTVDCLDGSDEANCKSCPTEKFQCTNKKCIPILWKCDYSDDCGDRSDEMNCTYQDCNSPNFRCKKSQRCINGAWVCDGSKDCDDGSDEATCRSSCTQEEFRCNDGYCIHKEWRCDGSADCRDYSDEMGCNASSCSSNQLECKNTLCVNKYSKCDGRNDCGDNSDEDPKMCAQHSCSLLQTRCKNDSVCIPSYMVCDGVADCPDRSDEDHCTKKRSCNESDFKCLDGLTCVPLTSRCDQKRDCADGSDEDKCSGTCASQLLGVCQQNCTDVKPGPGYYCVCRTGYQISPKNSHYCDDVDECAVFGTCGQKCENFKGSFKCSCYDGYQLSYTRGNTTCKIKDTPPTIFIPTHDGIRGYSPNGYGGHSVVSTDSEIKSVDFFVAENSSAVLWLDGKKKAIYLAAFEAKRQRRRRDTGKYQAIVQTTGKPQSFAVDWMGGNIFWIEASSTDILLYYTIKVKSIFGKGHRALSRIGPHNQPSSLILYLEKRKMFWCEVGLVPKIEVANLNGTGRKVLVKSKLLWPTSLAIDTLTDRLYWCDMKESEVETVFTNGTDRRVVLTSAQLKGEFSEPYSIDVFEDYLYIITKKGVAFKWNKFGHGHPIKLVNTRPEARIKVYHKARQSQSKGTQCKSDSCSHICLPSDAGPVCLCPNGQVDKKICEVDYCVGYCVRGKCEIIDGKPFCQCPDDTTGDKCEHTCADHKCDNNGTCVVRDGTLQCRCPDDTTGDKCEHTCADHKCDNNGTCVVRDGTLQCSCPGGTAGKICEHTCADHKCGNNGTCVVRDDTLQCRCQDNKIRPDCLNAQARSGNSDKKKLLEIVIPCAFGLLIIIAIVSILCCRWRGSPSMKFSAFYGSRKASFTYTGMFGDDEEEDYADAGSRQFVINDNE</sequence>
<evidence type="ECO:0000256" key="2">
    <source>
        <dbReference type="ARBA" id="ARBA00022475"/>
    </source>
</evidence>
<feature type="disulfide bond" evidence="15">
    <location>
        <begin position="478"/>
        <end position="493"/>
    </location>
</feature>
<dbReference type="FunFam" id="4.10.400.10:FF:000034">
    <property type="entry name" value="Low-density lipoprotein receptor-related protein 2"/>
    <property type="match status" value="1"/>
</dbReference>
<dbReference type="InterPro" id="IPR000742">
    <property type="entry name" value="EGF"/>
</dbReference>
<dbReference type="SMART" id="SM00135">
    <property type="entry name" value="LY"/>
    <property type="match status" value="8"/>
</dbReference>
<evidence type="ECO:0000256" key="8">
    <source>
        <dbReference type="ARBA" id="ARBA00022837"/>
    </source>
</evidence>
<keyword evidence="4" id="KW-0254">Endocytosis</keyword>
<feature type="disulfide bond" evidence="15">
    <location>
        <begin position="655"/>
        <end position="667"/>
    </location>
</feature>
<feature type="disulfide bond" evidence="15">
    <location>
        <begin position="701"/>
        <end position="719"/>
    </location>
</feature>
<feature type="disulfide bond" evidence="15">
    <location>
        <begin position="427"/>
        <end position="445"/>
    </location>
</feature>
<keyword evidence="13" id="KW-0325">Glycoprotein</keyword>
<keyword evidence="10" id="KW-0472">Membrane</keyword>
<accession>A0A6S7K4J4</accession>
<feature type="disulfide bond" evidence="15">
    <location>
        <begin position="584"/>
        <end position="602"/>
    </location>
</feature>
<dbReference type="InterPro" id="IPR011042">
    <property type="entry name" value="6-blade_b-propeller_TolB-like"/>
</dbReference>
<keyword evidence="8" id="KW-0106">Calcium</keyword>
<evidence type="ECO:0000256" key="14">
    <source>
        <dbReference type="PROSITE-ProRule" id="PRU00076"/>
    </source>
</evidence>
<dbReference type="PANTHER" id="PTHR22722:SF14">
    <property type="entry name" value="MEGALIN, ISOFORM A"/>
    <property type="match status" value="1"/>
</dbReference>
<feature type="disulfide bond" evidence="15">
    <location>
        <begin position="420"/>
        <end position="432"/>
    </location>
</feature>
<dbReference type="InterPro" id="IPR051221">
    <property type="entry name" value="LDLR-related"/>
</dbReference>
<dbReference type="InterPro" id="IPR036055">
    <property type="entry name" value="LDL_receptor-like_sf"/>
</dbReference>
<dbReference type="GO" id="GO:0005041">
    <property type="term" value="F:low-density lipoprotein particle receptor activity"/>
    <property type="evidence" value="ECO:0007669"/>
    <property type="project" value="TreeGrafter"/>
</dbReference>
<evidence type="ECO:0000256" key="1">
    <source>
        <dbReference type="ARBA" id="ARBA00004251"/>
    </source>
</evidence>
<evidence type="ECO:0000256" key="6">
    <source>
        <dbReference type="ARBA" id="ARBA00022729"/>
    </source>
</evidence>
<organism evidence="17 18">
    <name type="scientific">Paramuricea clavata</name>
    <name type="common">Red gorgonian</name>
    <name type="synonym">Violescent sea-whip</name>
    <dbReference type="NCBI Taxonomy" id="317549"/>
    <lineage>
        <taxon>Eukaryota</taxon>
        <taxon>Metazoa</taxon>
        <taxon>Cnidaria</taxon>
        <taxon>Anthozoa</taxon>
        <taxon>Octocorallia</taxon>
        <taxon>Malacalcyonacea</taxon>
        <taxon>Plexauridae</taxon>
        <taxon>Paramuricea</taxon>
    </lineage>
</organism>
<name>A0A6S7K4J4_PARCT</name>
<feature type="repeat" description="LDL-receptor class B" evidence="16">
    <location>
        <begin position="1046"/>
        <end position="1089"/>
    </location>
</feature>
<feature type="disulfide bond" evidence="15">
    <location>
        <begin position="400"/>
        <end position="415"/>
    </location>
</feature>
<dbReference type="GO" id="GO:0043235">
    <property type="term" value="C:receptor complex"/>
    <property type="evidence" value="ECO:0007669"/>
    <property type="project" value="TreeGrafter"/>
</dbReference>
<evidence type="ECO:0000256" key="12">
    <source>
        <dbReference type="ARBA" id="ARBA00023170"/>
    </source>
</evidence>
<feature type="disulfide bond" evidence="14">
    <location>
        <begin position="1311"/>
        <end position="1320"/>
    </location>
</feature>
<evidence type="ECO:0000256" key="11">
    <source>
        <dbReference type="ARBA" id="ARBA00023157"/>
    </source>
</evidence>
<dbReference type="SMART" id="SM00179">
    <property type="entry name" value="EGF_CA"/>
    <property type="match status" value="6"/>
</dbReference>
<dbReference type="FunFam" id="4.10.400.10:FF:000011">
    <property type="entry name" value="Low-density lipoprotein receptor-related protein 1"/>
    <property type="match status" value="1"/>
</dbReference>
<keyword evidence="12 17" id="KW-0675">Receptor</keyword>
<evidence type="ECO:0000256" key="10">
    <source>
        <dbReference type="ARBA" id="ARBA00023136"/>
    </source>
</evidence>
<feature type="disulfide bond" evidence="15">
    <location>
        <begin position="577"/>
        <end position="589"/>
    </location>
</feature>
<keyword evidence="5" id="KW-0812">Transmembrane</keyword>
<dbReference type="PROSITE" id="PS50026">
    <property type="entry name" value="EGF_3"/>
    <property type="match status" value="2"/>
</dbReference>
<feature type="disulfide bond" evidence="15">
    <location>
        <begin position="559"/>
        <end position="574"/>
    </location>
</feature>
<reference evidence="17" key="1">
    <citation type="submission" date="2020-04" db="EMBL/GenBank/DDBJ databases">
        <authorList>
            <person name="Alioto T."/>
            <person name="Alioto T."/>
            <person name="Gomez Garrido J."/>
        </authorList>
    </citation>
    <scope>NUCLEOTIDE SEQUENCE</scope>
    <source>
        <strain evidence="17">A484AB</strain>
    </source>
</reference>
<comment type="subcellular location">
    <subcellularLocation>
        <location evidence="1">Cell membrane</location>
        <topology evidence="1">Single-pass type I membrane protein</topology>
    </subcellularLocation>
</comment>
<dbReference type="SUPFAM" id="SSF57196">
    <property type="entry name" value="EGF/Laminin"/>
    <property type="match status" value="5"/>
</dbReference>
<dbReference type="PROSITE" id="PS00022">
    <property type="entry name" value="EGF_1"/>
    <property type="match status" value="1"/>
</dbReference>
<feature type="disulfide bond" evidence="15">
    <location>
        <begin position="439"/>
        <end position="454"/>
    </location>
</feature>
<dbReference type="Gene3D" id="4.10.400.10">
    <property type="entry name" value="Low-density Lipoprotein Receptor"/>
    <property type="match status" value="11"/>
</dbReference>
<keyword evidence="11 14" id="KW-1015">Disulfide bond</keyword>
<comment type="caution">
    <text evidence="14">Lacks conserved residue(s) required for the propagation of feature annotation.</text>
</comment>
<dbReference type="InterPro" id="IPR023415">
    <property type="entry name" value="LDLR_class-A_CS"/>
</dbReference>
<proteinExistence type="predicted"/>
<feature type="repeat" description="LDL-receptor class B" evidence="16">
    <location>
        <begin position="118"/>
        <end position="160"/>
    </location>
</feature>
<evidence type="ECO:0000256" key="9">
    <source>
        <dbReference type="ARBA" id="ARBA00022989"/>
    </source>
</evidence>
<dbReference type="FunFam" id="4.10.400.10:FF:000065">
    <property type="entry name" value="Transmembrane protease serine 7"/>
    <property type="match status" value="1"/>
</dbReference>
<evidence type="ECO:0000256" key="5">
    <source>
        <dbReference type="ARBA" id="ARBA00022692"/>
    </source>
</evidence>
<dbReference type="InterPro" id="IPR018097">
    <property type="entry name" value="EGF_Ca-bd_CS"/>
</dbReference>
<dbReference type="GO" id="GO:0005886">
    <property type="term" value="C:plasma membrane"/>
    <property type="evidence" value="ECO:0007669"/>
    <property type="project" value="UniProtKB-SubCell"/>
</dbReference>
<dbReference type="InterPro" id="IPR001881">
    <property type="entry name" value="EGF-like_Ca-bd_dom"/>
</dbReference>
<dbReference type="CDD" id="cd00054">
    <property type="entry name" value="EGF_CA"/>
    <property type="match status" value="1"/>
</dbReference>
<dbReference type="PROSITE" id="PS01187">
    <property type="entry name" value="EGF_CA"/>
    <property type="match status" value="1"/>
</dbReference>
<keyword evidence="7" id="KW-0677">Repeat</keyword>
<feature type="disulfide bond" evidence="15">
    <location>
        <begin position="459"/>
        <end position="471"/>
    </location>
</feature>
<dbReference type="FunFam" id="2.10.25.10:FF:000009">
    <property type="entry name" value="Low-density lipoprotein receptor isoform 1"/>
    <property type="match status" value="1"/>
</dbReference>
<dbReference type="InterPro" id="IPR049883">
    <property type="entry name" value="NOTCH1_EGF-like"/>
</dbReference>
<comment type="caution">
    <text evidence="17">The sequence shown here is derived from an EMBL/GenBank/DDBJ whole genome shotgun (WGS) entry which is preliminary data.</text>
</comment>
<dbReference type="Pfam" id="PF00058">
    <property type="entry name" value="Ldl_recept_b"/>
    <property type="match status" value="3"/>
</dbReference>
<dbReference type="PANTHER" id="PTHR22722">
    <property type="entry name" value="LOW-DENSITY LIPOPROTEIN RECEPTOR-RELATED PROTEIN 2-RELATED"/>
    <property type="match status" value="1"/>
</dbReference>
<feature type="non-terminal residue" evidence="17">
    <location>
        <position position="1442"/>
    </location>
</feature>
<dbReference type="PRINTS" id="PR00261">
    <property type="entry name" value="LDLRECEPTOR"/>
</dbReference>
<feature type="repeat" description="LDL-receptor class B" evidence="16">
    <location>
        <begin position="204"/>
        <end position="246"/>
    </location>
</feature>
<dbReference type="CDD" id="cd00112">
    <property type="entry name" value="LDLa"/>
    <property type="match status" value="11"/>
</dbReference>
<feature type="disulfide bond" evidence="15">
    <location>
        <begin position="466"/>
        <end position="484"/>
    </location>
</feature>
<evidence type="ECO:0000256" key="16">
    <source>
        <dbReference type="PROSITE-ProRule" id="PRU00461"/>
    </source>
</evidence>
<feature type="disulfide bond" evidence="15">
    <location>
        <begin position="694"/>
        <end position="706"/>
    </location>
</feature>
<keyword evidence="9" id="KW-1133">Transmembrane helix</keyword>
<dbReference type="InterPro" id="IPR000033">
    <property type="entry name" value="LDLR_classB_rpt"/>
</dbReference>
<dbReference type="PROSITE" id="PS01209">
    <property type="entry name" value="LDLRA_1"/>
    <property type="match status" value="5"/>
</dbReference>